<evidence type="ECO:0000256" key="1">
    <source>
        <dbReference type="SAM" id="MobiDB-lite"/>
    </source>
</evidence>
<name>C4XQI3_SOLM1</name>
<dbReference type="Proteomes" id="UP000009071">
    <property type="component" value="Chromosome"/>
</dbReference>
<dbReference type="eggNOG" id="ENOG5033CJS">
    <property type="taxonomic scope" value="Bacteria"/>
</dbReference>
<sequence length="252" mass="28056">MLSFLKQYVVKKTEDAQAGFLKLIVEFDPESASEAEIGELDEILTKLTRQMVGAKAAWDKEQQEAEAINKAYTLRVGAAERLQAQMDAAEGDQKTLIETSLGKLVAELEKMVPEVEREEAEAKEAKFYYDELNTAVKTASERLKTARSRLTEAKRRMDMAQIRAERAKEQEERAKVLSGIKKQADTMGTAFDAMSARAQELEMQAQVHQEKAKLLAQSKEEEDPLIAQALKDAAGTPPPQSLGDRLAALKKK</sequence>
<gene>
    <name evidence="2" type="ordered locus">DMR_18570</name>
</gene>
<protein>
    <recommendedName>
        <fullName evidence="4">PspA/IM30 family protein</fullName>
    </recommendedName>
</protein>
<dbReference type="OrthoDB" id="5450708at2"/>
<organism evidence="2 3">
    <name type="scientific">Solidesulfovibrio magneticus (strain ATCC 700980 / DSM 13731 / RS-1)</name>
    <name type="common">Desulfovibrio magneticus</name>
    <dbReference type="NCBI Taxonomy" id="573370"/>
    <lineage>
        <taxon>Bacteria</taxon>
        <taxon>Pseudomonadati</taxon>
        <taxon>Thermodesulfobacteriota</taxon>
        <taxon>Desulfovibrionia</taxon>
        <taxon>Desulfovibrionales</taxon>
        <taxon>Desulfovibrionaceae</taxon>
        <taxon>Solidesulfovibrio</taxon>
    </lineage>
</organism>
<evidence type="ECO:0000313" key="3">
    <source>
        <dbReference type="Proteomes" id="UP000009071"/>
    </source>
</evidence>
<accession>C4XQI3</accession>
<dbReference type="EMBL" id="AP010904">
    <property type="protein sequence ID" value="BAH75348.1"/>
    <property type="molecule type" value="Genomic_DNA"/>
</dbReference>
<evidence type="ECO:0000313" key="2">
    <source>
        <dbReference type="EMBL" id="BAH75348.1"/>
    </source>
</evidence>
<evidence type="ECO:0008006" key="4">
    <source>
        <dbReference type="Google" id="ProtNLM"/>
    </source>
</evidence>
<keyword evidence="3" id="KW-1185">Reference proteome</keyword>
<dbReference type="RefSeq" id="WP_015860547.1">
    <property type="nucleotide sequence ID" value="NC_012796.1"/>
</dbReference>
<proteinExistence type="predicted"/>
<dbReference type="KEGG" id="dma:DMR_18570"/>
<dbReference type="STRING" id="573370.DMR_18570"/>
<dbReference type="AlphaFoldDB" id="C4XQI3"/>
<feature type="region of interest" description="Disordered" evidence="1">
    <location>
        <begin position="212"/>
        <end position="252"/>
    </location>
</feature>
<dbReference type="HOGENOM" id="CLU_093096_0_0_7"/>
<reference evidence="2 3" key="1">
    <citation type="journal article" date="2009" name="Genome Res.">
        <title>Whole genome sequence of Desulfovibrio magneticus strain RS-1 revealed common gene clusters in magnetotactic bacteria.</title>
        <authorList>
            <person name="Nakazawa H."/>
            <person name="Arakaki A."/>
            <person name="Narita-Yamada S."/>
            <person name="Yashiro I."/>
            <person name="Jinno K."/>
            <person name="Aoki N."/>
            <person name="Tsuruyama A."/>
            <person name="Okamura Y."/>
            <person name="Tanikawa S."/>
            <person name="Fujita N."/>
            <person name="Takeyama H."/>
            <person name="Matsunaga T."/>
        </authorList>
    </citation>
    <scope>NUCLEOTIDE SEQUENCE [LARGE SCALE GENOMIC DNA]</scope>
    <source>
        <strain evidence="3">ATCC 700980 / DSM 13731 / RS-1</strain>
    </source>
</reference>